<comment type="similarity">
    <text evidence="1">Belongs to the glycosyl hydrolase 3 family.</text>
</comment>
<dbReference type="EMBL" id="ALNZ01000028">
    <property type="protein sequence ID" value="EKV56703.1"/>
    <property type="molecule type" value="Genomic_DNA"/>
</dbReference>
<dbReference type="InterPro" id="IPR017853">
    <property type="entry name" value="GH"/>
</dbReference>
<dbReference type="InterPro" id="IPR001764">
    <property type="entry name" value="Glyco_hydro_3_N"/>
</dbReference>
<dbReference type="InterPro" id="IPR036962">
    <property type="entry name" value="Glyco_hydro_3_N_sf"/>
</dbReference>
<evidence type="ECO:0000256" key="3">
    <source>
        <dbReference type="ARBA" id="ARBA00023295"/>
    </source>
</evidence>
<dbReference type="Gene3D" id="3.20.20.300">
    <property type="entry name" value="Glycoside hydrolase, family 3, N-terminal domain"/>
    <property type="match status" value="1"/>
</dbReference>
<reference evidence="5 6" key="1">
    <citation type="submission" date="2012-07" db="EMBL/GenBank/DDBJ databases">
        <title>Genome sequence of Brachyspira sp. 30446, isolated from a pig with mucohaemorrhagic colitis.</title>
        <authorList>
            <person name="Rubin J.E."/>
            <person name="Fernando C."/>
            <person name="Harding J.C.S."/>
            <person name="Hill J.E."/>
        </authorList>
    </citation>
    <scope>NUCLEOTIDE SEQUENCE [LARGE SCALE GENOMIC DNA]</scope>
    <source>
        <strain evidence="5 6">30446</strain>
    </source>
</reference>
<dbReference type="PANTHER" id="PTHR30480">
    <property type="entry name" value="BETA-HEXOSAMINIDASE-RELATED"/>
    <property type="match status" value="1"/>
</dbReference>
<name>A0A2U4FNI9_9SPIR</name>
<evidence type="ECO:0000313" key="6">
    <source>
        <dbReference type="Proteomes" id="UP000011663"/>
    </source>
</evidence>
<sequence>MFKTVKINKKIVKAVLYFIIILFIVYACKTTSNILNEKIYIKQLKEKYPDLSYYIDEVSKMSKKERRGLLLMVGIKDKVLSEETIKTLKDNNIMGVILFDYNIKDEQQLKQLTSDLRKYVNSNMLISIDQEGGEVNRIDFDPIKDISPKYIGDSNSIEYAYNIAYKKSKFLLDLGINVILGPLCDIPSDTNSYLYNRSFSTNADIVSEMVSNTVKAQRDAGIISVLKHFPGHGDTIVNSHDDFPIIDKTTNELLSSEFIPFKSGIEVGAEMVLVSHIKNKYIDSELPASMSRKYADILENELEFNGVVITDDLAMTGSIDKGIDFGINLISNIYENVEYMFKDIDADILSCARVLKMASENILSSRT</sequence>
<gene>
    <name evidence="5" type="ORF">A966_09164</name>
</gene>
<dbReference type="GeneID" id="66488250"/>
<accession>A0A2U4FNI9</accession>
<evidence type="ECO:0000313" key="5">
    <source>
        <dbReference type="EMBL" id="EKV56703.1"/>
    </source>
</evidence>
<dbReference type="RefSeq" id="WP_008724684.1">
    <property type="nucleotide sequence ID" value="NZ_JH994111.1"/>
</dbReference>
<dbReference type="InterPro" id="IPR050226">
    <property type="entry name" value="NagZ_Beta-hexosaminidase"/>
</dbReference>
<dbReference type="GO" id="GO:0004553">
    <property type="term" value="F:hydrolase activity, hydrolyzing O-glycosyl compounds"/>
    <property type="evidence" value="ECO:0007669"/>
    <property type="project" value="InterPro"/>
</dbReference>
<dbReference type="STRING" id="1289135.A966_09164"/>
<dbReference type="Pfam" id="PF00933">
    <property type="entry name" value="Glyco_hydro_3"/>
    <property type="match status" value="1"/>
</dbReference>
<dbReference type="AlphaFoldDB" id="A0A2U4FNI9"/>
<evidence type="ECO:0000256" key="1">
    <source>
        <dbReference type="ARBA" id="ARBA00005336"/>
    </source>
</evidence>
<keyword evidence="3" id="KW-0326">Glycosidase</keyword>
<dbReference type="PROSITE" id="PS51257">
    <property type="entry name" value="PROKAR_LIPOPROTEIN"/>
    <property type="match status" value="1"/>
</dbReference>
<proteinExistence type="inferred from homology"/>
<organism evidence="5 6">
    <name type="scientific">Brachyspira hampsonii 30446</name>
    <dbReference type="NCBI Taxonomy" id="1289135"/>
    <lineage>
        <taxon>Bacteria</taxon>
        <taxon>Pseudomonadati</taxon>
        <taxon>Spirochaetota</taxon>
        <taxon>Spirochaetia</taxon>
        <taxon>Brachyspirales</taxon>
        <taxon>Brachyspiraceae</taxon>
        <taxon>Brachyspira</taxon>
    </lineage>
</organism>
<dbReference type="Proteomes" id="UP000011663">
    <property type="component" value="Unassembled WGS sequence"/>
</dbReference>
<protein>
    <submittedName>
        <fullName evidence="5">Glycoside hydrolase 3</fullName>
    </submittedName>
</protein>
<dbReference type="OrthoDB" id="9805821at2"/>
<dbReference type="GO" id="GO:0009254">
    <property type="term" value="P:peptidoglycan turnover"/>
    <property type="evidence" value="ECO:0007669"/>
    <property type="project" value="TreeGrafter"/>
</dbReference>
<dbReference type="SUPFAM" id="SSF51445">
    <property type="entry name" value="(Trans)glycosidases"/>
    <property type="match status" value="1"/>
</dbReference>
<feature type="domain" description="Glycoside hydrolase family 3 N-terminal" evidence="4">
    <location>
        <begin position="70"/>
        <end position="322"/>
    </location>
</feature>
<dbReference type="GO" id="GO:0005975">
    <property type="term" value="P:carbohydrate metabolic process"/>
    <property type="evidence" value="ECO:0007669"/>
    <property type="project" value="InterPro"/>
</dbReference>
<keyword evidence="2 5" id="KW-0378">Hydrolase</keyword>
<comment type="caution">
    <text evidence="5">The sequence shown here is derived from an EMBL/GenBank/DDBJ whole genome shotgun (WGS) entry which is preliminary data.</text>
</comment>
<evidence type="ECO:0000259" key="4">
    <source>
        <dbReference type="Pfam" id="PF00933"/>
    </source>
</evidence>
<evidence type="ECO:0000256" key="2">
    <source>
        <dbReference type="ARBA" id="ARBA00022801"/>
    </source>
</evidence>
<dbReference type="PANTHER" id="PTHR30480:SF16">
    <property type="entry name" value="GLYCOSIDE HYDROLASE FAMILY 3 DOMAIN PROTEIN"/>
    <property type="match status" value="1"/>
</dbReference>